<dbReference type="PRINTS" id="PR01023">
    <property type="entry name" value="NAFLGMOTY"/>
</dbReference>
<evidence type="ECO:0000313" key="9">
    <source>
        <dbReference type="Proteomes" id="UP000195766"/>
    </source>
</evidence>
<gene>
    <name evidence="8" type="ORF">FM111_07645</name>
</gene>
<sequence length="224" mass="23093">MRAKLAVAGLSIAALLGAAACTTTDPYSSTPRRNNTGTGAVAGALGGALLGYLTNTSSGEQGRKNALIGAGIGALAGAGVGQYMDGQQRALEAELSGTGVGVARQGDNLVLRMPSDVTFATNQSDLDPRFLPVLDDVARVISQYDRSMVDVIGHTDSSGGDAINQPLSERRAASVASHLINRGVMRERIYVAGMSARAPIGSNATPEGKAQNRRVEILIRPFTG</sequence>
<evidence type="ECO:0000313" key="8">
    <source>
        <dbReference type="EMBL" id="SJM60370.1"/>
    </source>
</evidence>
<evidence type="ECO:0000256" key="4">
    <source>
        <dbReference type="PROSITE-ProRule" id="PRU00473"/>
    </source>
</evidence>
<feature type="chain" id="PRO_5012548814" evidence="6">
    <location>
        <begin position="21"/>
        <end position="224"/>
    </location>
</feature>
<dbReference type="AlphaFoldDB" id="A0A1R4FWK7"/>
<evidence type="ECO:0000256" key="2">
    <source>
        <dbReference type="ARBA" id="ARBA00023136"/>
    </source>
</evidence>
<evidence type="ECO:0000256" key="3">
    <source>
        <dbReference type="ARBA" id="ARBA00023237"/>
    </source>
</evidence>
<evidence type="ECO:0000256" key="1">
    <source>
        <dbReference type="ARBA" id="ARBA00004442"/>
    </source>
</evidence>
<protein>
    <submittedName>
        <fullName evidence="8">Outer membrane lipoprotein omp16</fullName>
    </submittedName>
</protein>
<keyword evidence="8" id="KW-0449">Lipoprotein</keyword>
<keyword evidence="5" id="KW-1133">Transmembrane helix</keyword>
<dbReference type="InterPro" id="IPR027367">
    <property type="entry name" value="Gly-zipper_YMGG"/>
</dbReference>
<dbReference type="SUPFAM" id="SSF103088">
    <property type="entry name" value="OmpA-like"/>
    <property type="match status" value="1"/>
</dbReference>
<evidence type="ECO:0000256" key="5">
    <source>
        <dbReference type="SAM" id="Phobius"/>
    </source>
</evidence>
<dbReference type="EMBL" id="FUIE01000039">
    <property type="protein sequence ID" value="SJM60370.1"/>
    <property type="molecule type" value="Genomic_DNA"/>
</dbReference>
<dbReference type="PRINTS" id="PR01021">
    <property type="entry name" value="OMPADOMAIN"/>
</dbReference>
<dbReference type="PROSITE" id="PS51123">
    <property type="entry name" value="OMPA_2"/>
    <property type="match status" value="1"/>
</dbReference>
<dbReference type="OrthoDB" id="9782229at2"/>
<keyword evidence="3" id="KW-0998">Cell outer membrane</keyword>
<feature type="signal peptide" evidence="6">
    <location>
        <begin position="1"/>
        <end position="20"/>
    </location>
</feature>
<accession>A0A1R4FWK7</accession>
<dbReference type="InterPro" id="IPR006665">
    <property type="entry name" value="OmpA-like"/>
</dbReference>
<dbReference type="PROSITE" id="PS51257">
    <property type="entry name" value="PROKAR_LIPOPROTEIN"/>
    <property type="match status" value="1"/>
</dbReference>
<keyword evidence="6" id="KW-0732">Signal</keyword>
<comment type="subcellular location">
    <subcellularLocation>
        <location evidence="1">Cell outer membrane</location>
    </subcellularLocation>
</comment>
<name>A0A1R4FWK7_BREDI</name>
<dbReference type="InterPro" id="IPR036737">
    <property type="entry name" value="OmpA-like_sf"/>
</dbReference>
<dbReference type="PANTHER" id="PTHR30329:SF21">
    <property type="entry name" value="LIPOPROTEIN YIAD-RELATED"/>
    <property type="match status" value="1"/>
</dbReference>
<dbReference type="GO" id="GO:0009279">
    <property type="term" value="C:cell outer membrane"/>
    <property type="evidence" value="ECO:0007669"/>
    <property type="project" value="UniProtKB-SubCell"/>
</dbReference>
<dbReference type="Proteomes" id="UP000195766">
    <property type="component" value="Unassembled WGS sequence"/>
</dbReference>
<feature type="transmembrane region" description="Helical" evidence="5">
    <location>
        <begin position="66"/>
        <end position="84"/>
    </location>
</feature>
<evidence type="ECO:0000256" key="6">
    <source>
        <dbReference type="SAM" id="SignalP"/>
    </source>
</evidence>
<dbReference type="Pfam" id="PF00691">
    <property type="entry name" value="OmpA"/>
    <property type="match status" value="1"/>
</dbReference>
<dbReference type="RefSeq" id="WP_087140392.1">
    <property type="nucleotide sequence ID" value="NZ_FUIE01000039.1"/>
</dbReference>
<dbReference type="Pfam" id="PF13441">
    <property type="entry name" value="Gly-zipper_YMGG"/>
    <property type="match status" value="1"/>
</dbReference>
<evidence type="ECO:0000259" key="7">
    <source>
        <dbReference type="PROSITE" id="PS51123"/>
    </source>
</evidence>
<dbReference type="Gene3D" id="3.30.1330.60">
    <property type="entry name" value="OmpA-like domain"/>
    <property type="match status" value="1"/>
</dbReference>
<proteinExistence type="predicted"/>
<feature type="transmembrane region" description="Helical" evidence="5">
    <location>
        <begin position="36"/>
        <end position="54"/>
    </location>
</feature>
<organism evidence="8 9">
    <name type="scientific">Brevundimonas diminuta 3F5N</name>
    <dbReference type="NCBI Taxonomy" id="1255603"/>
    <lineage>
        <taxon>Bacteria</taxon>
        <taxon>Pseudomonadati</taxon>
        <taxon>Pseudomonadota</taxon>
        <taxon>Alphaproteobacteria</taxon>
        <taxon>Caulobacterales</taxon>
        <taxon>Caulobacteraceae</taxon>
        <taxon>Brevundimonas</taxon>
    </lineage>
</organism>
<feature type="domain" description="OmpA-like" evidence="7">
    <location>
        <begin position="106"/>
        <end position="223"/>
    </location>
</feature>
<dbReference type="PANTHER" id="PTHR30329">
    <property type="entry name" value="STATOR ELEMENT OF FLAGELLAR MOTOR COMPLEX"/>
    <property type="match status" value="1"/>
</dbReference>
<dbReference type="InterPro" id="IPR050330">
    <property type="entry name" value="Bact_OuterMem_StrucFunc"/>
</dbReference>
<dbReference type="CDD" id="cd07185">
    <property type="entry name" value="OmpA_C-like"/>
    <property type="match status" value="1"/>
</dbReference>
<reference evidence="8 9" key="1">
    <citation type="submission" date="2017-02" db="EMBL/GenBank/DDBJ databases">
        <authorList>
            <person name="Peterson S.W."/>
        </authorList>
    </citation>
    <scope>NUCLEOTIDE SEQUENCE [LARGE SCALE GENOMIC DNA]</scope>
    <source>
        <strain evidence="8 9">3F5N</strain>
    </source>
</reference>
<keyword evidence="2 4" id="KW-0472">Membrane</keyword>
<dbReference type="InterPro" id="IPR006664">
    <property type="entry name" value="OMP_bac"/>
</dbReference>
<keyword evidence="5" id="KW-0812">Transmembrane</keyword>